<evidence type="ECO:0000256" key="1">
    <source>
        <dbReference type="ARBA" id="ARBA00012528"/>
    </source>
</evidence>
<dbReference type="PANTHER" id="PTHR45138">
    <property type="entry name" value="REGULATORY COMPONENTS OF SENSORY TRANSDUCTION SYSTEM"/>
    <property type="match status" value="1"/>
</dbReference>
<dbReference type="CDD" id="cd12915">
    <property type="entry name" value="PDC2_DGC_like"/>
    <property type="match status" value="1"/>
</dbReference>
<evidence type="ECO:0000256" key="3">
    <source>
        <dbReference type="SAM" id="Phobius"/>
    </source>
</evidence>
<proteinExistence type="predicted"/>
<dbReference type="NCBIfam" id="TIGR00254">
    <property type="entry name" value="GGDEF"/>
    <property type="match status" value="1"/>
</dbReference>
<evidence type="ECO:0000313" key="6">
    <source>
        <dbReference type="Proteomes" id="UP000228593"/>
    </source>
</evidence>
<dbReference type="Pfam" id="PF22588">
    <property type="entry name" value="dCache_1_like"/>
    <property type="match status" value="1"/>
</dbReference>
<dbReference type="FunFam" id="3.30.70.270:FF:000001">
    <property type="entry name" value="Diguanylate cyclase domain protein"/>
    <property type="match status" value="1"/>
</dbReference>
<dbReference type="Gene3D" id="3.30.70.270">
    <property type="match status" value="1"/>
</dbReference>
<dbReference type="Gene3D" id="3.30.450.20">
    <property type="entry name" value="PAS domain"/>
    <property type="match status" value="2"/>
</dbReference>
<dbReference type="GO" id="GO:1902201">
    <property type="term" value="P:negative regulation of bacterial-type flagellum-dependent cell motility"/>
    <property type="evidence" value="ECO:0007669"/>
    <property type="project" value="TreeGrafter"/>
</dbReference>
<dbReference type="Pfam" id="PF00990">
    <property type="entry name" value="GGDEF"/>
    <property type="match status" value="1"/>
</dbReference>
<dbReference type="InterPro" id="IPR054327">
    <property type="entry name" value="His-kinase-like_sensor"/>
</dbReference>
<dbReference type="EC" id="2.7.7.65" evidence="1"/>
<evidence type="ECO:0000256" key="2">
    <source>
        <dbReference type="ARBA" id="ARBA00034247"/>
    </source>
</evidence>
<dbReference type="EMBL" id="PDOB01000017">
    <property type="protein sequence ID" value="PIL39498.1"/>
    <property type="molecule type" value="Genomic_DNA"/>
</dbReference>
<keyword evidence="3" id="KW-1133">Transmembrane helix</keyword>
<dbReference type="SMART" id="SM00267">
    <property type="entry name" value="GGDEF"/>
    <property type="match status" value="1"/>
</dbReference>
<organism evidence="5 6">
    <name type="scientific">Massilia psychrophila</name>
    <dbReference type="NCBI Taxonomy" id="1603353"/>
    <lineage>
        <taxon>Bacteria</taxon>
        <taxon>Pseudomonadati</taxon>
        <taxon>Pseudomonadota</taxon>
        <taxon>Betaproteobacteria</taxon>
        <taxon>Burkholderiales</taxon>
        <taxon>Oxalobacteraceae</taxon>
        <taxon>Telluria group</taxon>
        <taxon>Massilia</taxon>
    </lineage>
</organism>
<dbReference type="GO" id="GO:0005886">
    <property type="term" value="C:plasma membrane"/>
    <property type="evidence" value="ECO:0007669"/>
    <property type="project" value="TreeGrafter"/>
</dbReference>
<dbReference type="AlphaFoldDB" id="A0A2G8T1C1"/>
<feature type="transmembrane region" description="Helical" evidence="3">
    <location>
        <begin position="299"/>
        <end position="317"/>
    </location>
</feature>
<keyword evidence="3" id="KW-0812">Transmembrane</keyword>
<dbReference type="GO" id="GO:0052621">
    <property type="term" value="F:diguanylate cyclase activity"/>
    <property type="evidence" value="ECO:0007669"/>
    <property type="project" value="UniProtKB-EC"/>
</dbReference>
<keyword evidence="6" id="KW-1185">Reference proteome</keyword>
<comment type="catalytic activity">
    <reaction evidence="2">
        <text>2 GTP = 3',3'-c-di-GMP + 2 diphosphate</text>
        <dbReference type="Rhea" id="RHEA:24898"/>
        <dbReference type="ChEBI" id="CHEBI:33019"/>
        <dbReference type="ChEBI" id="CHEBI:37565"/>
        <dbReference type="ChEBI" id="CHEBI:58805"/>
        <dbReference type="EC" id="2.7.7.65"/>
    </reaction>
</comment>
<dbReference type="CDD" id="cd12914">
    <property type="entry name" value="PDC1_DGC_like"/>
    <property type="match status" value="1"/>
</dbReference>
<evidence type="ECO:0000313" key="5">
    <source>
        <dbReference type="EMBL" id="PIL39498.1"/>
    </source>
</evidence>
<dbReference type="CDD" id="cd01949">
    <property type="entry name" value="GGDEF"/>
    <property type="match status" value="1"/>
</dbReference>
<name>A0A2G8T1C1_9BURK</name>
<dbReference type="InterPro" id="IPR000160">
    <property type="entry name" value="GGDEF_dom"/>
</dbReference>
<dbReference type="OrthoDB" id="9813903at2"/>
<feature type="domain" description="GGDEF" evidence="4">
    <location>
        <begin position="381"/>
        <end position="517"/>
    </location>
</feature>
<comment type="caution">
    <text evidence="5">The sequence shown here is derived from an EMBL/GenBank/DDBJ whole genome shotgun (WGS) entry which is preliminary data.</text>
</comment>
<dbReference type="InterPro" id="IPR029787">
    <property type="entry name" value="Nucleotide_cyclase"/>
</dbReference>
<gene>
    <name evidence="5" type="ORF">CR103_12125</name>
</gene>
<dbReference type="GO" id="GO:0043709">
    <property type="term" value="P:cell adhesion involved in single-species biofilm formation"/>
    <property type="evidence" value="ECO:0007669"/>
    <property type="project" value="TreeGrafter"/>
</dbReference>
<sequence length="525" mass="57488">MTASRSTAASTSPTLHRRSATRLAVMFLALVCLSLAAVQGWGSYSSRATDLREANTSTVNMARALSDHAEASIDLVGTILSSVVERFQAGELGNDRQRFQRFLVSMTQRTPSLQGLHLYDAAGNWVLNSLPATALKGNNADREYFIYHRTHTDLSPRLGNPLRSRFNGVWVLPVSRRLDNPDGSFAGVALATIEIDFFRKFYESFNIGEKGTIFLALDTGSLVVRRPFREKDIGLDISGGPVFTLWKQSGEPTGSAILVARIDHVERLYTYRHLRQYPLLIAVALSKQEVLARWRTDTIASAAGTLILLAALLWLGARMIRQMIQTGQLQRELRDAKTALEANNAALQLLALSDGLTGLANRRHFDQSLDAEFKRAMRDGSPLALVMFDVDYFKKFNDQHGHVQGDAALQMVSRAMLAGQRRPADVAARFGGEEFAMLLPDTEPGGALAVAESIRAAIAAAQFPHGASPFRILTISAGVHSMIPQRGQNARALVEAADRGLYRAKAQGRNSVCAEQLEDASQLEA</sequence>
<protein>
    <recommendedName>
        <fullName evidence="1">diguanylate cyclase</fullName>
        <ecNumber evidence="1">2.7.7.65</ecNumber>
    </recommendedName>
</protein>
<dbReference type="PROSITE" id="PS50887">
    <property type="entry name" value="GGDEF"/>
    <property type="match status" value="1"/>
</dbReference>
<keyword evidence="3" id="KW-0472">Membrane</keyword>
<reference evidence="5 6" key="1">
    <citation type="submission" date="2017-10" db="EMBL/GenBank/DDBJ databases">
        <title>Massilia psychrophilum sp. nov., a novel purple-pigmented bacterium isolated from Tianshan glacier, Xinjiang Municipality, China.</title>
        <authorList>
            <person name="Wang H."/>
        </authorList>
    </citation>
    <scope>NUCLEOTIDE SEQUENCE [LARGE SCALE GENOMIC DNA]</scope>
    <source>
        <strain evidence="5 6">JCM 30813</strain>
    </source>
</reference>
<evidence type="ECO:0000259" key="4">
    <source>
        <dbReference type="PROSITE" id="PS50887"/>
    </source>
</evidence>
<dbReference type="Proteomes" id="UP000228593">
    <property type="component" value="Unassembled WGS sequence"/>
</dbReference>
<dbReference type="InterPro" id="IPR043128">
    <property type="entry name" value="Rev_trsase/Diguanyl_cyclase"/>
</dbReference>
<dbReference type="PANTHER" id="PTHR45138:SF9">
    <property type="entry name" value="DIGUANYLATE CYCLASE DGCM-RELATED"/>
    <property type="match status" value="1"/>
</dbReference>
<dbReference type="SUPFAM" id="SSF55073">
    <property type="entry name" value="Nucleotide cyclase"/>
    <property type="match status" value="1"/>
</dbReference>
<accession>A0A2G8T1C1</accession>
<dbReference type="InterPro" id="IPR050469">
    <property type="entry name" value="Diguanylate_Cyclase"/>
</dbReference>